<dbReference type="RefSeq" id="WP_066408299.1">
    <property type="nucleotide sequence ID" value="NZ_FKBS01000007.1"/>
</dbReference>
<gene>
    <name evidence="1" type="ORF">SAMEA1982600_00757</name>
</gene>
<protein>
    <submittedName>
        <fullName evidence="1">Uncharacterized protein</fullName>
    </submittedName>
</protein>
<dbReference type="AlphaFoldDB" id="A0A157LJ49"/>
<reference evidence="1 2" key="1">
    <citation type="submission" date="2016-03" db="EMBL/GenBank/DDBJ databases">
        <authorList>
            <consortium name="Pathogen Informatics"/>
        </authorList>
    </citation>
    <scope>NUCLEOTIDE SEQUENCE [LARGE SCALE GENOMIC DNA]</scope>
    <source>
        <strain evidence="1 2">NCTC13364</strain>
    </source>
</reference>
<dbReference type="OrthoDB" id="8941979at2"/>
<evidence type="ECO:0000313" key="1">
    <source>
        <dbReference type="EMBL" id="SAH96309.1"/>
    </source>
</evidence>
<organism evidence="1 2">
    <name type="scientific">Bordetella ansorpii</name>
    <dbReference type="NCBI Taxonomy" id="288768"/>
    <lineage>
        <taxon>Bacteria</taxon>
        <taxon>Pseudomonadati</taxon>
        <taxon>Pseudomonadota</taxon>
        <taxon>Betaproteobacteria</taxon>
        <taxon>Burkholderiales</taxon>
        <taxon>Alcaligenaceae</taxon>
        <taxon>Bordetella</taxon>
    </lineage>
</organism>
<accession>A0A157LJ49</accession>
<dbReference type="EMBL" id="FKBS01000007">
    <property type="protein sequence ID" value="SAH96309.1"/>
    <property type="molecule type" value="Genomic_DNA"/>
</dbReference>
<name>A0A157LJ49_9BORD</name>
<dbReference type="Proteomes" id="UP000077037">
    <property type="component" value="Unassembled WGS sequence"/>
</dbReference>
<evidence type="ECO:0000313" key="2">
    <source>
        <dbReference type="Proteomes" id="UP000077037"/>
    </source>
</evidence>
<sequence length="133" mass="14719">MSPPLLSVHAVDTYPVIRFLPEAAVPGYAARWVQDMDALLARGEPFAVIYPESSFDETHEDRKIRGQWLKQYRDALAALCRALVTIEPDEQRREALQAQLDGLSRAFGVPQTATATHAQALDLARSSVSDKQG</sequence>
<proteinExistence type="predicted"/>